<organism evidence="1 2">
    <name type="scientific">Microvirga aerilata</name>
    <dbReference type="NCBI Taxonomy" id="670292"/>
    <lineage>
        <taxon>Bacteria</taxon>
        <taxon>Pseudomonadati</taxon>
        <taxon>Pseudomonadota</taxon>
        <taxon>Alphaproteobacteria</taxon>
        <taxon>Hyphomicrobiales</taxon>
        <taxon>Methylobacteriaceae</taxon>
        <taxon>Microvirga</taxon>
    </lineage>
</organism>
<proteinExistence type="predicted"/>
<dbReference type="EMBL" id="JAEQMY010000023">
    <property type="protein sequence ID" value="MBL0405495.1"/>
    <property type="molecule type" value="Genomic_DNA"/>
</dbReference>
<gene>
    <name evidence="1" type="ORF">JKG68_16115</name>
</gene>
<accession>A0A937D2P5</accession>
<name>A0A937D2P5_9HYPH</name>
<dbReference type="AlphaFoldDB" id="A0A937D2P5"/>
<protein>
    <submittedName>
        <fullName evidence="1">DUF3500 domain-containing protein</fullName>
    </submittedName>
</protein>
<comment type="caution">
    <text evidence="1">The sequence shown here is derived from an EMBL/GenBank/DDBJ whole genome shotgun (WGS) entry which is preliminary data.</text>
</comment>
<evidence type="ECO:0000313" key="2">
    <source>
        <dbReference type="Proteomes" id="UP000605848"/>
    </source>
</evidence>
<dbReference type="Proteomes" id="UP000605848">
    <property type="component" value="Unassembled WGS sequence"/>
</dbReference>
<dbReference type="PANTHER" id="PTHR37489">
    <property type="entry name" value="DUF3500 DOMAIN-CONTAINING PROTEIN"/>
    <property type="match status" value="1"/>
</dbReference>
<dbReference type="PANTHER" id="PTHR37489:SF1">
    <property type="entry name" value="DUF3500 DOMAIN-CONTAINING PROTEIN"/>
    <property type="match status" value="1"/>
</dbReference>
<dbReference type="InterPro" id="IPR021889">
    <property type="entry name" value="DUF3500"/>
</dbReference>
<evidence type="ECO:0000313" key="1">
    <source>
        <dbReference type="EMBL" id="MBL0405495.1"/>
    </source>
</evidence>
<sequence length="411" mass="46099">MKISSESRLSTKPILLGGLLILAVMGSPAAQSQGTASERAERFRRMSQEAEARGLAETFKGVTRDGQIIPSLFAVRSSGVSTEPVRQAASAFLAVLSPDQRAKTLFPVNDDEWRKWMNQHFYVRQGVSLSEMSEAQRQVAIDLLRASLSAKGLQQSQDIMRLNHTLGELNGNNFEEYGEGRYWITLMGEPHASEPWGWQLDGHHLIINYFVMGDQVVMTPTFMGSEPVTATSGKYRGTAVLQREQAKGLALINAFNDDQRKHAVLQTSKRGQNNVAEAFKDNVVLDYAGIRAADLSAAQQDTLLDLIQEHVANLRDGHAQVKMDEVRQHLDATHFAWIGETTADSVFYYRVQSPVVLIEFDHQPHINMPGVERGKPTRQHIHSIVRTPNGNDYGKDLLRQHYQQHPHPHRH</sequence>
<reference evidence="1" key="1">
    <citation type="submission" date="2021-01" db="EMBL/GenBank/DDBJ databases">
        <title>Microvirga sp.</title>
        <authorList>
            <person name="Kim M.K."/>
        </authorList>
    </citation>
    <scope>NUCLEOTIDE SEQUENCE</scope>
    <source>
        <strain evidence="1">5420S-16</strain>
    </source>
</reference>
<dbReference type="Pfam" id="PF12006">
    <property type="entry name" value="DUF3500"/>
    <property type="match status" value="1"/>
</dbReference>
<dbReference type="RefSeq" id="WP_202061410.1">
    <property type="nucleotide sequence ID" value="NZ_JAEQMY010000023.1"/>
</dbReference>
<keyword evidence="2" id="KW-1185">Reference proteome</keyword>